<evidence type="ECO:0000313" key="3">
    <source>
        <dbReference type="Proteomes" id="UP000479000"/>
    </source>
</evidence>
<feature type="region of interest" description="Disordered" evidence="1">
    <location>
        <begin position="51"/>
        <end position="75"/>
    </location>
</feature>
<organism evidence="2 3">
    <name type="scientific">Nesidiocoris tenuis</name>
    <dbReference type="NCBI Taxonomy" id="355587"/>
    <lineage>
        <taxon>Eukaryota</taxon>
        <taxon>Metazoa</taxon>
        <taxon>Ecdysozoa</taxon>
        <taxon>Arthropoda</taxon>
        <taxon>Hexapoda</taxon>
        <taxon>Insecta</taxon>
        <taxon>Pterygota</taxon>
        <taxon>Neoptera</taxon>
        <taxon>Paraneoptera</taxon>
        <taxon>Hemiptera</taxon>
        <taxon>Heteroptera</taxon>
        <taxon>Panheteroptera</taxon>
        <taxon>Cimicomorpha</taxon>
        <taxon>Miridae</taxon>
        <taxon>Dicyphina</taxon>
        <taxon>Nesidiocoris</taxon>
    </lineage>
</organism>
<reference evidence="2 3" key="1">
    <citation type="submission" date="2020-02" db="EMBL/GenBank/DDBJ databases">
        <authorList>
            <person name="Ferguson B K."/>
        </authorList>
    </citation>
    <scope>NUCLEOTIDE SEQUENCE [LARGE SCALE GENOMIC DNA]</scope>
</reference>
<gene>
    <name evidence="2" type="ORF">NTEN_LOCUS18159</name>
</gene>
<sequence>MESSKFWMSSKGEVWLPSPTTTVKPPVGVAPQKSNPRLSGLQAVFAVLVPNHGTSSKKPSPRVSDTTMTSTSHLPFAKSSSRYSRTWQTTNFCPNVCTGKTQKDSYSGIISSALSTEHVENAHLALENSSLNYPLLSHGALQSKVKLCQRKLSRAPQHARMVISGMTRWQIS</sequence>
<evidence type="ECO:0000256" key="1">
    <source>
        <dbReference type="SAM" id="MobiDB-lite"/>
    </source>
</evidence>
<evidence type="ECO:0000313" key="2">
    <source>
        <dbReference type="EMBL" id="CAB0013551.1"/>
    </source>
</evidence>
<proteinExistence type="predicted"/>
<accession>A0A6H5HA88</accession>
<dbReference type="EMBL" id="CADCXU010026846">
    <property type="protein sequence ID" value="CAB0013551.1"/>
    <property type="molecule type" value="Genomic_DNA"/>
</dbReference>
<dbReference type="Proteomes" id="UP000479000">
    <property type="component" value="Unassembled WGS sequence"/>
</dbReference>
<dbReference type="AlphaFoldDB" id="A0A6H5HA88"/>
<protein>
    <submittedName>
        <fullName evidence="2">Uncharacterized protein</fullName>
    </submittedName>
</protein>
<keyword evidence="3" id="KW-1185">Reference proteome</keyword>
<name>A0A6H5HA88_9HEMI</name>
<feature type="compositionally biased region" description="Polar residues" evidence="1">
    <location>
        <begin position="52"/>
        <end position="75"/>
    </location>
</feature>
<feature type="non-terminal residue" evidence="2">
    <location>
        <position position="172"/>
    </location>
</feature>